<name>A0A9X3HUJ8_9VIBR</name>
<comment type="caution">
    <text evidence="1">The sequence shown here is derived from an EMBL/GenBank/DDBJ whole genome shotgun (WGS) entry which is preliminary data.</text>
</comment>
<dbReference type="PROSITE" id="PS51257">
    <property type="entry name" value="PROKAR_LIPOPROTEIN"/>
    <property type="match status" value="1"/>
</dbReference>
<evidence type="ECO:0000313" key="2">
    <source>
        <dbReference type="Proteomes" id="UP001155586"/>
    </source>
</evidence>
<evidence type="ECO:0000313" key="1">
    <source>
        <dbReference type="EMBL" id="MCW8336714.1"/>
    </source>
</evidence>
<dbReference type="EMBL" id="JAKRRX010000366">
    <property type="protein sequence ID" value="MCW8336714.1"/>
    <property type="molecule type" value="Genomic_DNA"/>
</dbReference>
<dbReference type="Proteomes" id="UP001155586">
    <property type="component" value="Unassembled WGS sequence"/>
</dbReference>
<accession>A0A9X3HUJ8</accession>
<dbReference type="RefSeq" id="WP_265689766.1">
    <property type="nucleotide sequence ID" value="NZ_JAKRRX010000366.1"/>
</dbReference>
<dbReference type="AlphaFoldDB" id="A0A9X3HUJ8"/>
<keyword evidence="2" id="KW-1185">Reference proteome</keyword>
<feature type="non-terminal residue" evidence="1">
    <location>
        <position position="164"/>
    </location>
</feature>
<protein>
    <submittedName>
        <fullName evidence="1">Uncharacterized protein</fullName>
    </submittedName>
</protein>
<sequence length="164" mass="18298">MLRSLITLSTAFVLAGCATEPFGQLSQQYTPTNMPIVAMKVFPNNFQLGVYSGYEKDGHFVPEKLIYDDQPNGDFGVFEAQPGQLVAILDVKPATSKGEREKFSICYQGGNVLAFTIPEQSQANTYYTANFHYRYGSGKLSSKVYDDYQMSKPELETQYPTLGE</sequence>
<proteinExistence type="predicted"/>
<gene>
    <name evidence="1" type="ORF">MD483_23205</name>
</gene>
<organism evidence="1 2">
    <name type="scientific">Vibrio paucivorans</name>
    <dbReference type="NCBI Taxonomy" id="2829489"/>
    <lineage>
        <taxon>Bacteria</taxon>
        <taxon>Pseudomonadati</taxon>
        <taxon>Pseudomonadota</taxon>
        <taxon>Gammaproteobacteria</taxon>
        <taxon>Vibrionales</taxon>
        <taxon>Vibrionaceae</taxon>
        <taxon>Vibrio</taxon>
    </lineage>
</organism>
<reference evidence="1" key="1">
    <citation type="submission" date="2022-02" db="EMBL/GenBank/DDBJ databases">
        <title>Vibrio sp. nov., a new bacterium isolated from Bohai sea, China.</title>
        <authorList>
            <person name="Yuan Y."/>
        </authorList>
    </citation>
    <scope>NUCLEOTIDE SEQUENCE</scope>
    <source>
        <strain evidence="1">DBSS07</strain>
    </source>
</reference>